<keyword evidence="6 12" id="KW-0489">Methyltransferase</keyword>
<dbReference type="Gene3D" id="3.40.50.150">
    <property type="entry name" value="Vaccinia Virus protein VP39"/>
    <property type="match status" value="1"/>
</dbReference>
<protein>
    <recommendedName>
        <fullName evidence="4">Protein-L-isoaspartate O-methyltransferase</fullName>
        <ecNumber evidence="3">2.1.1.77</ecNumber>
    </recommendedName>
    <alternativeName>
        <fullName evidence="11">L-isoaspartyl protein carboxyl methyltransferase</fullName>
    </alternativeName>
    <alternativeName>
        <fullName evidence="9">Protein L-isoaspartyl methyltransferase</fullName>
    </alternativeName>
    <alternativeName>
        <fullName evidence="10">Protein-beta-aspartate methyltransferase</fullName>
    </alternativeName>
</protein>
<dbReference type="GO" id="GO:0032259">
    <property type="term" value="P:methylation"/>
    <property type="evidence" value="ECO:0007669"/>
    <property type="project" value="UniProtKB-KW"/>
</dbReference>
<accession>A0A9W6I548</accession>
<dbReference type="InterPro" id="IPR026448">
    <property type="entry name" value="Methyltr_grasp"/>
</dbReference>
<keyword evidence="5" id="KW-0963">Cytoplasm</keyword>
<dbReference type="NCBIfam" id="TIGR04188">
    <property type="entry name" value="methyltr_grsp"/>
    <property type="match status" value="1"/>
</dbReference>
<dbReference type="InterPro" id="IPR000682">
    <property type="entry name" value="PCMT"/>
</dbReference>
<dbReference type="PANTHER" id="PTHR11579">
    <property type="entry name" value="PROTEIN-L-ISOASPARTATE O-METHYLTRANSFERASE"/>
    <property type="match status" value="1"/>
</dbReference>
<evidence type="ECO:0000256" key="11">
    <source>
        <dbReference type="ARBA" id="ARBA00031350"/>
    </source>
</evidence>
<comment type="similarity">
    <text evidence="2">Belongs to the methyltransferase superfamily. L-isoaspartyl/D-aspartyl protein methyltransferase family.</text>
</comment>
<dbReference type="PANTHER" id="PTHR11579:SF0">
    <property type="entry name" value="PROTEIN-L-ISOASPARTATE(D-ASPARTATE) O-METHYLTRANSFERASE"/>
    <property type="match status" value="1"/>
</dbReference>
<keyword evidence="7" id="KW-0808">Transferase</keyword>
<dbReference type="Pfam" id="PF01135">
    <property type="entry name" value="PCMT"/>
    <property type="match status" value="1"/>
</dbReference>
<dbReference type="AlphaFoldDB" id="A0A9W6I548"/>
<evidence type="ECO:0000256" key="9">
    <source>
        <dbReference type="ARBA" id="ARBA00030757"/>
    </source>
</evidence>
<evidence type="ECO:0000256" key="8">
    <source>
        <dbReference type="ARBA" id="ARBA00022691"/>
    </source>
</evidence>
<proteinExistence type="inferred from homology"/>
<evidence type="ECO:0000256" key="1">
    <source>
        <dbReference type="ARBA" id="ARBA00004496"/>
    </source>
</evidence>
<evidence type="ECO:0000256" key="5">
    <source>
        <dbReference type="ARBA" id="ARBA00022490"/>
    </source>
</evidence>
<evidence type="ECO:0000256" key="3">
    <source>
        <dbReference type="ARBA" id="ARBA00011890"/>
    </source>
</evidence>
<keyword evidence="8" id="KW-0949">S-adenosyl-L-methionine</keyword>
<dbReference type="Proteomes" id="UP001143474">
    <property type="component" value="Unassembled WGS sequence"/>
</dbReference>
<evidence type="ECO:0000313" key="12">
    <source>
        <dbReference type="EMBL" id="GLK11134.1"/>
    </source>
</evidence>
<evidence type="ECO:0000256" key="2">
    <source>
        <dbReference type="ARBA" id="ARBA00005369"/>
    </source>
</evidence>
<comment type="caution">
    <text evidence="12">The sequence shown here is derived from an EMBL/GenBank/DDBJ whole genome shotgun (WGS) entry which is preliminary data.</text>
</comment>
<gene>
    <name evidence="12" type="ORF">GCM10017600_45400</name>
</gene>
<keyword evidence="13" id="KW-1185">Reference proteome</keyword>
<reference evidence="12" key="2">
    <citation type="submission" date="2023-01" db="EMBL/GenBank/DDBJ databases">
        <authorList>
            <person name="Sun Q."/>
            <person name="Evtushenko L."/>
        </authorList>
    </citation>
    <scope>NUCLEOTIDE SEQUENCE</scope>
    <source>
        <strain evidence="12">VKM Ac-2007</strain>
    </source>
</reference>
<evidence type="ECO:0000256" key="4">
    <source>
        <dbReference type="ARBA" id="ARBA00013346"/>
    </source>
</evidence>
<evidence type="ECO:0000313" key="13">
    <source>
        <dbReference type="Proteomes" id="UP001143474"/>
    </source>
</evidence>
<reference evidence="12" key="1">
    <citation type="journal article" date="2014" name="Int. J. Syst. Evol. Microbiol.">
        <title>Complete genome sequence of Corynebacterium casei LMG S-19264T (=DSM 44701T), isolated from a smear-ripened cheese.</title>
        <authorList>
            <consortium name="US DOE Joint Genome Institute (JGI-PGF)"/>
            <person name="Walter F."/>
            <person name="Albersmeier A."/>
            <person name="Kalinowski J."/>
            <person name="Ruckert C."/>
        </authorList>
    </citation>
    <scope>NUCLEOTIDE SEQUENCE</scope>
    <source>
        <strain evidence="12">VKM Ac-2007</strain>
    </source>
</reference>
<dbReference type="RefSeq" id="WP_271219528.1">
    <property type="nucleotide sequence ID" value="NZ_BSEV01000010.1"/>
</dbReference>
<dbReference type="EMBL" id="BSEV01000010">
    <property type="protein sequence ID" value="GLK11134.1"/>
    <property type="molecule type" value="Genomic_DNA"/>
</dbReference>
<dbReference type="CDD" id="cd02440">
    <property type="entry name" value="AdoMet_MTases"/>
    <property type="match status" value="1"/>
</dbReference>
<evidence type="ECO:0000256" key="6">
    <source>
        <dbReference type="ARBA" id="ARBA00022603"/>
    </source>
</evidence>
<sequence length="386" mass="41354">MTAKATSGLAVRLRRALADQLALTGSLRGPAWRDAVEAVARERFLGSAIARATKYGEGWEVIHREEVGADEWLELVYRDETWVTQIDGVMVTDAHGLVQGAPTSSSTLPGLVVRMLEAARISDGDKVVEIGTGTGYSTALMCHRLGSKAVTSIEYDPAVAGRARDALTAAGYTPTLVTGDGLAGYEKNAEYDRLIATCSVRYIPFPWLWQVRDGGTITVPLSGWMYGSAFARLTLDDDGTASGRFLEDDVYFMTARPHGPPPMAAPYLGIGDGRSSRVDPRVLDDPAGLFVGQLAAPSAMKVGGGDEVVLLDVATGSQATTKPDPEGGWTVHQHGPLRLWDAVEDAVLTWQAAGSPHQSAYGLTVTRERQYVWLGEPDGPSWDLPV</sequence>
<organism evidence="12 13">
    <name type="scientific">Streptosporangium carneum</name>
    <dbReference type="NCBI Taxonomy" id="47481"/>
    <lineage>
        <taxon>Bacteria</taxon>
        <taxon>Bacillati</taxon>
        <taxon>Actinomycetota</taxon>
        <taxon>Actinomycetes</taxon>
        <taxon>Streptosporangiales</taxon>
        <taxon>Streptosporangiaceae</taxon>
        <taxon>Streptosporangium</taxon>
    </lineage>
</organism>
<name>A0A9W6I548_9ACTN</name>
<evidence type="ECO:0000256" key="10">
    <source>
        <dbReference type="ARBA" id="ARBA00031323"/>
    </source>
</evidence>
<dbReference type="EC" id="2.1.1.77" evidence="3"/>
<dbReference type="GO" id="GO:0004719">
    <property type="term" value="F:protein-L-isoaspartate (D-aspartate) O-methyltransferase activity"/>
    <property type="evidence" value="ECO:0007669"/>
    <property type="project" value="UniProtKB-EC"/>
</dbReference>
<dbReference type="GO" id="GO:0005737">
    <property type="term" value="C:cytoplasm"/>
    <property type="evidence" value="ECO:0007669"/>
    <property type="project" value="UniProtKB-SubCell"/>
</dbReference>
<evidence type="ECO:0000256" key="7">
    <source>
        <dbReference type="ARBA" id="ARBA00022679"/>
    </source>
</evidence>
<dbReference type="InterPro" id="IPR029063">
    <property type="entry name" value="SAM-dependent_MTases_sf"/>
</dbReference>
<dbReference type="SUPFAM" id="SSF53335">
    <property type="entry name" value="S-adenosyl-L-methionine-dependent methyltransferases"/>
    <property type="match status" value="1"/>
</dbReference>
<comment type="subcellular location">
    <subcellularLocation>
        <location evidence="1">Cytoplasm</location>
    </subcellularLocation>
</comment>